<protein>
    <submittedName>
        <fullName evidence="1">Uncharacterized protein</fullName>
    </submittedName>
</protein>
<dbReference type="EMBL" id="JAPESX010000170">
    <property type="protein sequence ID" value="KAJ8122815.1"/>
    <property type="molecule type" value="Genomic_DNA"/>
</dbReference>
<name>A0ACC2J5X1_9PEZI</name>
<gene>
    <name evidence="1" type="ORF">ONZ43_g1090</name>
</gene>
<organism evidence="1 2">
    <name type="scientific">Nemania bipapillata</name>
    <dbReference type="NCBI Taxonomy" id="110536"/>
    <lineage>
        <taxon>Eukaryota</taxon>
        <taxon>Fungi</taxon>
        <taxon>Dikarya</taxon>
        <taxon>Ascomycota</taxon>
        <taxon>Pezizomycotina</taxon>
        <taxon>Sordariomycetes</taxon>
        <taxon>Xylariomycetidae</taxon>
        <taxon>Xylariales</taxon>
        <taxon>Xylariaceae</taxon>
        <taxon>Nemania</taxon>
    </lineage>
</organism>
<sequence length="160" mass="17211">MQSNVDVLIVGAGPTGMTLALELATQGVSFRIINKAAERSPYSRALVVQPRTFELLNRHGASNIEDFVAKGKVAGSATICVSGKKIAKIEGDDAKLSGTKFPYLMTITQYETENWLEKTLAKHGVRVEMGVEAKSIIQDADGVTVTISTKDGGEDEIRVK</sequence>
<proteinExistence type="predicted"/>
<comment type="caution">
    <text evidence="1">The sequence shown here is derived from an EMBL/GenBank/DDBJ whole genome shotgun (WGS) entry which is preliminary data.</text>
</comment>
<dbReference type="Proteomes" id="UP001153334">
    <property type="component" value="Unassembled WGS sequence"/>
</dbReference>
<reference evidence="1" key="1">
    <citation type="submission" date="2022-11" db="EMBL/GenBank/DDBJ databases">
        <title>Genome Sequence of Nemania bipapillata.</title>
        <authorList>
            <person name="Buettner E."/>
        </authorList>
    </citation>
    <scope>NUCLEOTIDE SEQUENCE</scope>
    <source>
        <strain evidence="1">CP14</strain>
    </source>
</reference>
<evidence type="ECO:0000313" key="1">
    <source>
        <dbReference type="EMBL" id="KAJ8122815.1"/>
    </source>
</evidence>
<keyword evidence="2" id="KW-1185">Reference proteome</keyword>
<evidence type="ECO:0000313" key="2">
    <source>
        <dbReference type="Proteomes" id="UP001153334"/>
    </source>
</evidence>
<accession>A0ACC2J5X1</accession>